<evidence type="ECO:0000313" key="2">
    <source>
        <dbReference type="EMBL" id="KAH7951805.1"/>
    </source>
</evidence>
<dbReference type="VEuPathDB" id="VectorBase:RSAN_031713"/>
<evidence type="ECO:0000256" key="1">
    <source>
        <dbReference type="SAM" id="MobiDB-lite"/>
    </source>
</evidence>
<name>A0A9D4SWA2_RHISA</name>
<dbReference type="AlphaFoldDB" id="A0A9D4SWA2"/>
<reference evidence="2" key="1">
    <citation type="journal article" date="2020" name="Cell">
        <title>Large-Scale Comparative Analyses of Tick Genomes Elucidate Their Genetic Diversity and Vector Capacities.</title>
        <authorList>
            <consortium name="Tick Genome and Microbiome Consortium (TIGMIC)"/>
            <person name="Jia N."/>
            <person name="Wang J."/>
            <person name="Shi W."/>
            <person name="Du L."/>
            <person name="Sun Y."/>
            <person name="Zhan W."/>
            <person name="Jiang J.F."/>
            <person name="Wang Q."/>
            <person name="Zhang B."/>
            <person name="Ji P."/>
            <person name="Bell-Sakyi L."/>
            <person name="Cui X.M."/>
            <person name="Yuan T.T."/>
            <person name="Jiang B.G."/>
            <person name="Yang W.F."/>
            <person name="Lam T.T."/>
            <person name="Chang Q.C."/>
            <person name="Ding S.J."/>
            <person name="Wang X.J."/>
            <person name="Zhu J.G."/>
            <person name="Ruan X.D."/>
            <person name="Zhao L."/>
            <person name="Wei J.T."/>
            <person name="Ye R.Z."/>
            <person name="Que T.C."/>
            <person name="Du C.H."/>
            <person name="Zhou Y.H."/>
            <person name="Cheng J.X."/>
            <person name="Dai P.F."/>
            <person name="Guo W.B."/>
            <person name="Han X.H."/>
            <person name="Huang E.J."/>
            <person name="Li L.F."/>
            <person name="Wei W."/>
            <person name="Gao Y.C."/>
            <person name="Liu J.Z."/>
            <person name="Shao H.Z."/>
            <person name="Wang X."/>
            <person name="Wang C.C."/>
            <person name="Yang T.C."/>
            <person name="Huo Q.B."/>
            <person name="Li W."/>
            <person name="Chen H.Y."/>
            <person name="Chen S.E."/>
            <person name="Zhou L.G."/>
            <person name="Ni X.B."/>
            <person name="Tian J.H."/>
            <person name="Sheng Y."/>
            <person name="Liu T."/>
            <person name="Pan Y.S."/>
            <person name="Xia L.Y."/>
            <person name="Li J."/>
            <person name="Zhao F."/>
            <person name="Cao W.C."/>
        </authorList>
    </citation>
    <scope>NUCLEOTIDE SEQUENCE</scope>
    <source>
        <strain evidence="2">Rsan-2018</strain>
    </source>
</reference>
<feature type="region of interest" description="Disordered" evidence="1">
    <location>
        <begin position="28"/>
        <end position="47"/>
    </location>
</feature>
<gene>
    <name evidence="2" type="ORF">HPB52_013292</name>
</gene>
<reference evidence="2" key="2">
    <citation type="submission" date="2021-09" db="EMBL/GenBank/DDBJ databases">
        <authorList>
            <person name="Jia N."/>
            <person name="Wang J."/>
            <person name="Shi W."/>
            <person name="Du L."/>
            <person name="Sun Y."/>
            <person name="Zhan W."/>
            <person name="Jiang J."/>
            <person name="Wang Q."/>
            <person name="Zhang B."/>
            <person name="Ji P."/>
            <person name="Sakyi L.B."/>
            <person name="Cui X."/>
            <person name="Yuan T."/>
            <person name="Jiang B."/>
            <person name="Yang W."/>
            <person name="Lam T.T.-Y."/>
            <person name="Chang Q."/>
            <person name="Ding S."/>
            <person name="Wang X."/>
            <person name="Zhu J."/>
            <person name="Ruan X."/>
            <person name="Zhao L."/>
            <person name="Wei J."/>
            <person name="Que T."/>
            <person name="Du C."/>
            <person name="Cheng J."/>
            <person name="Dai P."/>
            <person name="Han X."/>
            <person name="Huang E."/>
            <person name="Gao Y."/>
            <person name="Liu J."/>
            <person name="Shao H."/>
            <person name="Ye R."/>
            <person name="Li L."/>
            <person name="Wei W."/>
            <person name="Wang X."/>
            <person name="Wang C."/>
            <person name="Huo Q."/>
            <person name="Li W."/>
            <person name="Guo W."/>
            <person name="Chen H."/>
            <person name="Chen S."/>
            <person name="Zhou L."/>
            <person name="Zhou L."/>
            <person name="Ni X."/>
            <person name="Tian J."/>
            <person name="Zhou Y."/>
            <person name="Sheng Y."/>
            <person name="Liu T."/>
            <person name="Pan Y."/>
            <person name="Xia L."/>
            <person name="Li J."/>
            <person name="Zhao F."/>
            <person name="Cao W."/>
        </authorList>
    </citation>
    <scope>NUCLEOTIDE SEQUENCE</scope>
    <source>
        <strain evidence="2">Rsan-2018</strain>
        <tissue evidence="2">Larvae</tissue>
    </source>
</reference>
<accession>A0A9D4SWA2</accession>
<evidence type="ECO:0000313" key="3">
    <source>
        <dbReference type="Proteomes" id="UP000821837"/>
    </source>
</evidence>
<comment type="caution">
    <text evidence="2">The sequence shown here is derived from an EMBL/GenBank/DDBJ whole genome shotgun (WGS) entry which is preliminary data.</text>
</comment>
<dbReference type="Proteomes" id="UP000821837">
    <property type="component" value="Chromosome 5"/>
</dbReference>
<organism evidence="2 3">
    <name type="scientific">Rhipicephalus sanguineus</name>
    <name type="common">Brown dog tick</name>
    <name type="synonym">Ixodes sanguineus</name>
    <dbReference type="NCBI Taxonomy" id="34632"/>
    <lineage>
        <taxon>Eukaryota</taxon>
        <taxon>Metazoa</taxon>
        <taxon>Ecdysozoa</taxon>
        <taxon>Arthropoda</taxon>
        <taxon>Chelicerata</taxon>
        <taxon>Arachnida</taxon>
        <taxon>Acari</taxon>
        <taxon>Parasitiformes</taxon>
        <taxon>Ixodida</taxon>
        <taxon>Ixodoidea</taxon>
        <taxon>Ixodidae</taxon>
        <taxon>Rhipicephalinae</taxon>
        <taxon>Rhipicephalus</taxon>
        <taxon>Rhipicephalus</taxon>
    </lineage>
</organism>
<sequence>MGLVPAGTPGTSQLTLARAPLAWLTGGRKPGLVRGRRPPNGKDPAPVVMDIEVRPVSRAGSTSQRWRTNAERALTLVFPNLPSTERRLDLRSTLNASRLINHRRLAECRY</sequence>
<proteinExistence type="predicted"/>
<dbReference type="EMBL" id="JABSTV010001251">
    <property type="protein sequence ID" value="KAH7951805.1"/>
    <property type="molecule type" value="Genomic_DNA"/>
</dbReference>
<keyword evidence="3" id="KW-1185">Reference proteome</keyword>
<protein>
    <submittedName>
        <fullName evidence="2">Uncharacterized protein</fullName>
    </submittedName>
</protein>